<evidence type="ECO:0000313" key="6">
    <source>
        <dbReference type="EMBL" id="HJC35897.1"/>
    </source>
</evidence>
<dbReference type="InterPro" id="IPR011611">
    <property type="entry name" value="PfkB_dom"/>
</dbReference>
<dbReference type="Gene3D" id="3.40.1190.20">
    <property type="match status" value="1"/>
</dbReference>
<comment type="caution">
    <text evidence="6">The sequence shown here is derived from an EMBL/GenBank/DDBJ whole genome shotgun (WGS) entry which is preliminary data.</text>
</comment>
<dbReference type="SUPFAM" id="SSF53613">
    <property type="entry name" value="Ribokinase-like"/>
    <property type="match status" value="1"/>
</dbReference>
<accession>A0A9D2NP51</accession>
<dbReference type="InterPro" id="IPR002173">
    <property type="entry name" value="Carboh/pur_kinase_PfkB_CS"/>
</dbReference>
<dbReference type="InterPro" id="IPR050306">
    <property type="entry name" value="PfkB_Carbo_kinase"/>
</dbReference>
<reference evidence="6" key="1">
    <citation type="journal article" date="2021" name="PeerJ">
        <title>Extensive microbial diversity within the chicken gut microbiome revealed by metagenomics and culture.</title>
        <authorList>
            <person name="Gilroy R."/>
            <person name="Ravi A."/>
            <person name="Getino M."/>
            <person name="Pursley I."/>
            <person name="Horton D.L."/>
            <person name="Alikhan N.F."/>
            <person name="Baker D."/>
            <person name="Gharbi K."/>
            <person name="Hall N."/>
            <person name="Watson M."/>
            <person name="Adriaenssens E.M."/>
            <person name="Foster-Nyarko E."/>
            <person name="Jarju S."/>
            <person name="Secka A."/>
            <person name="Antonio M."/>
            <person name="Oren A."/>
            <person name="Chaudhuri R.R."/>
            <person name="La Ragione R."/>
            <person name="Hildebrand F."/>
            <person name="Pallen M.J."/>
        </authorList>
    </citation>
    <scope>NUCLEOTIDE SEQUENCE</scope>
    <source>
        <strain evidence="6">CHK187-11901</strain>
    </source>
</reference>
<evidence type="ECO:0000259" key="5">
    <source>
        <dbReference type="Pfam" id="PF00294"/>
    </source>
</evidence>
<proteinExistence type="inferred from homology"/>
<evidence type="ECO:0000256" key="3">
    <source>
        <dbReference type="ARBA" id="ARBA00022777"/>
    </source>
</evidence>
<evidence type="ECO:0000313" key="7">
    <source>
        <dbReference type="Proteomes" id="UP000823896"/>
    </source>
</evidence>
<dbReference type="PANTHER" id="PTHR43085:SF54">
    <property type="entry name" value="PUTATIVE-RELATED"/>
    <property type="match status" value="1"/>
</dbReference>
<dbReference type="GO" id="GO:0006000">
    <property type="term" value="P:fructose metabolic process"/>
    <property type="evidence" value="ECO:0007669"/>
    <property type="project" value="UniProtKB-ARBA"/>
</dbReference>
<sequence>MKQKLCVIGEALIDFIPQRKGCALKDVEGFTRVAGGAPANVAGAAARLGVPAMVLTQLGADAFGDYIIQSLKGSGIDTSHILQTKEHDTSLSFVSLREDGNRDFKFYRRTAADLQYSPDNITEDILDDCGMVHFCSVSLVDSPMKEAHRKLLDLATEKGILISFDPNLRLSLWNDDEALKRAVLEFLPYADILKLSDEELEFITGCTDIEAALPELLQGRCRYIIYTQGKEGASLYRKGERIVSKGHQVDVVDTTGAGDSFIGAFLYCLLKEGNGNLEEISSEQLKNHLDFANLYAAHTTTIAGALDAMADQQELAEFRDSLQLDNDFFDDEDF</sequence>
<dbReference type="InterPro" id="IPR002139">
    <property type="entry name" value="Ribo/fructo_kinase"/>
</dbReference>
<name>A0A9D2NP51_9FIRM</name>
<protein>
    <submittedName>
        <fullName evidence="6">Carbohydrate kinase</fullName>
    </submittedName>
</protein>
<evidence type="ECO:0000256" key="2">
    <source>
        <dbReference type="ARBA" id="ARBA00022679"/>
    </source>
</evidence>
<dbReference type="EMBL" id="DWWM01000010">
    <property type="protein sequence ID" value="HJC35897.1"/>
    <property type="molecule type" value="Genomic_DNA"/>
</dbReference>
<dbReference type="GO" id="GO:0008865">
    <property type="term" value="F:fructokinase activity"/>
    <property type="evidence" value="ECO:0007669"/>
    <property type="project" value="UniProtKB-ARBA"/>
</dbReference>
<comment type="similarity">
    <text evidence="1 4">Belongs to the carbohydrate kinase PfkB family.</text>
</comment>
<dbReference type="PRINTS" id="PR00990">
    <property type="entry name" value="RIBOKINASE"/>
</dbReference>
<dbReference type="Pfam" id="PF00294">
    <property type="entry name" value="PfkB"/>
    <property type="match status" value="1"/>
</dbReference>
<dbReference type="PROSITE" id="PS00584">
    <property type="entry name" value="PFKB_KINASES_2"/>
    <property type="match status" value="1"/>
</dbReference>
<keyword evidence="3 4" id="KW-0418">Kinase</keyword>
<evidence type="ECO:0000256" key="1">
    <source>
        <dbReference type="ARBA" id="ARBA00010688"/>
    </source>
</evidence>
<evidence type="ECO:0000256" key="4">
    <source>
        <dbReference type="RuleBase" id="RU003704"/>
    </source>
</evidence>
<dbReference type="Proteomes" id="UP000823896">
    <property type="component" value="Unassembled WGS sequence"/>
</dbReference>
<dbReference type="CDD" id="cd01167">
    <property type="entry name" value="bac_FRK"/>
    <property type="match status" value="1"/>
</dbReference>
<dbReference type="PANTHER" id="PTHR43085">
    <property type="entry name" value="HEXOKINASE FAMILY MEMBER"/>
    <property type="match status" value="1"/>
</dbReference>
<feature type="domain" description="Carbohydrate kinase PfkB" evidence="5">
    <location>
        <begin position="3"/>
        <end position="306"/>
    </location>
</feature>
<keyword evidence="2 4" id="KW-0808">Transferase</keyword>
<gene>
    <name evidence="6" type="ORF">H9702_02050</name>
</gene>
<dbReference type="AlphaFoldDB" id="A0A9D2NP51"/>
<organism evidence="6 7">
    <name type="scientific">Candidatus Merdibacter merdavium</name>
    <dbReference type="NCBI Taxonomy" id="2838692"/>
    <lineage>
        <taxon>Bacteria</taxon>
        <taxon>Bacillati</taxon>
        <taxon>Bacillota</taxon>
        <taxon>Erysipelotrichia</taxon>
        <taxon>Erysipelotrichales</taxon>
        <taxon>Erysipelotrichaceae</taxon>
        <taxon>Merdibacter</taxon>
    </lineage>
</organism>
<reference evidence="6" key="2">
    <citation type="submission" date="2021-04" db="EMBL/GenBank/DDBJ databases">
        <authorList>
            <person name="Gilroy R."/>
        </authorList>
    </citation>
    <scope>NUCLEOTIDE SEQUENCE</scope>
    <source>
        <strain evidence="6">CHK187-11901</strain>
    </source>
</reference>
<dbReference type="InterPro" id="IPR029056">
    <property type="entry name" value="Ribokinase-like"/>
</dbReference>